<keyword evidence="2" id="KW-0442">Lipid degradation</keyword>
<evidence type="ECO:0000313" key="4">
    <source>
        <dbReference type="EMBL" id="PMM77330.1"/>
    </source>
</evidence>
<reference evidence="5" key="1">
    <citation type="submission" date="2016-07" db="EMBL/GenBank/DDBJ databases">
        <title>Nontailed viruses are major unrecognized killers of bacteria in the ocean.</title>
        <authorList>
            <person name="Kauffman K."/>
            <person name="Hussain F."/>
            <person name="Yang J."/>
            <person name="Arevalo P."/>
            <person name="Brown J."/>
            <person name="Cutler M."/>
            <person name="Kelly L."/>
            <person name="Polz M.F."/>
        </authorList>
    </citation>
    <scope>NUCLEOTIDE SEQUENCE [LARGE SCALE GENOMIC DNA]</scope>
    <source>
        <strain evidence="5">10N.261.46.F8</strain>
    </source>
</reference>
<dbReference type="InterPro" id="IPR016035">
    <property type="entry name" value="Acyl_Trfase/lysoPLipase"/>
</dbReference>
<keyword evidence="2" id="KW-0378">Hydrolase</keyword>
<feature type="active site" description="Nucleophile" evidence="2">
    <location>
        <position position="140"/>
    </location>
</feature>
<comment type="caution">
    <text evidence="4">The sequence shown here is derived from an EMBL/GenBank/DDBJ whole genome shotgun (WGS) entry which is preliminary data.</text>
</comment>
<dbReference type="InterPro" id="IPR002641">
    <property type="entry name" value="PNPLA_dom"/>
</dbReference>
<name>A0A2N7KLT3_9VIBR</name>
<dbReference type="SUPFAM" id="SSF52151">
    <property type="entry name" value="FabD/lysophospholipase-like"/>
    <property type="match status" value="1"/>
</dbReference>
<protein>
    <recommendedName>
        <fullName evidence="3">PNPLA domain-containing protein</fullName>
    </recommendedName>
</protein>
<dbReference type="Proteomes" id="UP000235406">
    <property type="component" value="Unassembled WGS sequence"/>
</dbReference>
<dbReference type="EMBL" id="MCZK01000013">
    <property type="protein sequence ID" value="PMM77330.1"/>
    <property type="molecule type" value="Genomic_DNA"/>
</dbReference>
<dbReference type="PROSITE" id="PS51635">
    <property type="entry name" value="PNPLA"/>
    <property type="match status" value="1"/>
</dbReference>
<evidence type="ECO:0000313" key="5">
    <source>
        <dbReference type="Proteomes" id="UP000235406"/>
    </source>
</evidence>
<sequence>MPNPKSNSFDNSTHWLAGLAKISLLVAFSLNLSGCSAKNKATNVSQSDDQLHTHSLSSALNQELKQENNQSNNKLSQSYTAKNFYRQDNKVTLVLSFSGGGTRAAALSYGVLQALRDTDMEIDGERINLLEEVDMISAVSGGSFTAAYYGLYGDKIFEDYEEAFLYHEVSEDLISILLSPSYWFSYATRTDKATDYYDANIFGDSTFADIRRDGAPYIVINATDISTGSRFSFTQEYFDLICSDLNSYSVSSSVTASSAVPFVFTPVVLENKNNCDKTEHLQPSFEATSYRNRNLIKSLESYSNKDQVNYLHLVDGGITDNLGLLSVYEMSEYLRYNDKEKLKNLHKNQSVRPIVIISVDASTQPESGIGDSIDMPTVKQTVDVITDIQLHRYNDTTKDLIVDELTSWAEFSSYEGHQVVPHFIEVSLNKVDDDETRYSLNQIPTDFTIDGHKVDLLIEEGNKQLISDAEFQTFLSFGNNE</sequence>
<proteinExistence type="predicted"/>
<dbReference type="RefSeq" id="WP_102433864.1">
    <property type="nucleotide sequence ID" value="NZ_CAWNVI010000013.1"/>
</dbReference>
<dbReference type="GO" id="GO:0005829">
    <property type="term" value="C:cytosol"/>
    <property type="evidence" value="ECO:0007669"/>
    <property type="project" value="TreeGrafter"/>
</dbReference>
<comment type="caution">
    <text evidence="2">Lacks conserved residue(s) required for the propagation of feature annotation.</text>
</comment>
<dbReference type="GO" id="GO:0046475">
    <property type="term" value="P:glycerophospholipid catabolic process"/>
    <property type="evidence" value="ECO:0007669"/>
    <property type="project" value="TreeGrafter"/>
</dbReference>
<dbReference type="Pfam" id="PF01734">
    <property type="entry name" value="Patatin"/>
    <property type="match status" value="1"/>
</dbReference>
<evidence type="ECO:0000256" key="1">
    <source>
        <dbReference type="ARBA" id="ARBA00023098"/>
    </source>
</evidence>
<feature type="active site" description="Proton acceptor" evidence="2">
    <location>
        <position position="315"/>
    </location>
</feature>
<dbReference type="GO" id="GO:0005509">
    <property type="term" value="F:calcium ion binding"/>
    <property type="evidence" value="ECO:0007669"/>
    <property type="project" value="TreeGrafter"/>
</dbReference>
<dbReference type="GO" id="GO:0005544">
    <property type="term" value="F:calcium-dependent phospholipid binding"/>
    <property type="evidence" value="ECO:0007669"/>
    <property type="project" value="TreeGrafter"/>
</dbReference>
<dbReference type="GO" id="GO:0047498">
    <property type="term" value="F:calcium-dependent phospholipase A2 activity"/>
    <property type="evidence" value="ECO:0007669"/>
    <property type="project" value="TreeGrafter"/>
</dbReference>
<accession>A0A2N7KLT3</accession>
<dbReference type="AlphaFoldDB" id="A0A2N7KLT3"/>
<evidence type="ECO:0000256" key="2">
    <source>
        <dbReference type="PROSITE-ProRule" id="PRU01161"/>
    </source>
</evidence>
<feature type="domain" description="PNPLA" evidence="3">
    <location>
        <begin position="95"/>
        <end position="328"/>
    </location>
</feature>
<dbReference type="Gene3D" id="3.40.1090.10">
    <property type="entry name" value="Cytosolic phospholipase A2 catalytic domain"/>
    <property type="match status" value="1"/>
</dbReference>
<feature type="short sequence motif" description="DGA/G" evidence="2">
    <location>
        <begin position="315"/>
        <end position="317"/>
    </location>
</feature>
<organism evidence="4 5">
    <name type="scientific">Vibrio lentus</name>
    <dbReference type="NCBI Taxonomy" id="136468"/>
    <lineage>
        <taxon>Bacteria</taxon>
        <taxon>Pseudomonadati</taxon>
        <taxon>Pseudomonadota</taxon>
        <taxon>Gammaproteobacteria</taxon>
        <taxon>Vibrionales</taxon>
        <taxon>Vibrionaceae</taxon>
        <taxon>Vibrio</taxon>
    </lineage>
</organism>
<dbReference type="PANTHER" id="PTHR10728:SF40">
    <property type="entry name" value="PATATIN FAMILY PROTEIN"/>
    <property type="match status" value="1"/>
</dbReference>
<keyword evidence="1 2" id="KW-0443">Lipid metabolism</keyword>
<dbReference type="OrthoDB" id="8541087at2"/>
<dbReference type="PANTHER" id="PTHR10728">
    <property type="entry name" value="CYTOSOLIC PHOSPHOLIPASE A2"/>
    <property type="match status" value="1"/>
</dbReference>
<gene>
    <name evidence="4" type="ORF">BCT49_21470</name>
</gene>
<evidence type="ECO:0000259" key="3">
    <source>
        <dbReference type="PROSITE" id="PS51635"/>
    </source>
</evidence>